<dbReference type="Proteomes" id="UP000031572">
    <property type="component" value="Unassembled WGS sequence"/>
</dbReference>
<dbReference type="EMBL" id="JWJG01000001">
    <property type="protein sequence ID" value="KIF84207.1"/>
    <property type="molecule type" value="Genomic_DNA"/>
</dbReference>
<proteinExistence type="predicted"/>
<evidence type="ECO:0000313" key="8">
    <source>
        <dbReference type="EMBL" id="KIF84207.1"/>
    </source>
</evidence>
<evidence type="ECO:0000313" key="5">
    <source>
        <dbReference type="EMBL" id="KIF81530.1"/>
    </source>
</evidence>
<accession>A0A0C2BJY2</accession>
<dbReference type="EMBL" id="JWJG01000028">
    <property type="protein sequence ID" value="KIF81632.1"/>
    <property type="molecule type" value="Genomic_DNA"/>
</dbReference>
<dbReference type="InterPro" id="IPR002514">
    <property type="entry name" value="Transposase_8"/>
</dbReference>
<organism evidence="5 9">
    <name type="scientific">Noviherbaspirillum autotrophicum</name>
    <dbReference type="NCBI Taxonomy" id="709839"/>
    <lineage>
        <taxon>Bacteria</taxon>
        <taxon>Pseudomonadati</taxon>
        <taxon>Pseudomonadota</taxon>
        <taxon>Betaproteobacteria</taxon>
        <taxon>Burkholderiales</taxon>
        <taxon>Oxalobacteraceae</taxon>
        <taxon>Noviherbaspirillum</taxon>
    </lineage>
</organism>
<evidence type="ECO:0000313" key="6">
    <source>
        <dbReference type="EMBL" id="KIF81632.1"/>
    </source>
</evidence>
<dbReference type="SUPFAM" id="SSF48295">
    <property type="entry name" value="TrpR-like"/>
    <property type="match status" value="1"/>
</dbReference>
<evidence type="ECO:0000313" key="2">
    <source>
        <dbReference type="EMBL" id="KIF80450.1"/>
    </source>
</evidence>
<dbReference type="AlphaFoldDB" id="A0A0C2BJY2"/>
<dbReference type="OrthoDB" id="9800877at2"/>
<dbReference type="EMBL" id="JWJG01000028">
    <property type="protein sequence ID" value="KIF80387.1"/>
    <property type="molecule type" value="Genomic_DNA"/>
</dbReference>
<evidence type="ECO:0000313" key="3">
    <source>
        <dbReference type="EMBL" id="KIF80610.1"/>
    </source>
</evidence>
<dbReference type="EMBL" id="JWJG01000028">
    <property type="protein sequence ID" value="KIF81316.1"/>
    <property type="molecule type" value="Genomic_DNA"/>
</dbReference>
<dbReference type="EMBL" id="JWJG01000028">
    <property type="protein sequence ID" value="KIF80450.1"/>
    <property type="molecule type" value="Genomic_DNA"/>
</dbReference>
<sequence>MAEHDSELLQRLVVGSKRDGRRRYDKQAKAELVQTCLKPGVSVARVALKHGINANLLRKWISLHLQKQEQSPVATSQSVAPSPPPFIPVVPAGSCSKPTESGLRVRLPNGIEICLSGHGEDELSCLLRLLCTLPCSVSTRL</sequence>
<dbReference type="NCBIfam" id="NF047595">
    <property type="entry name" value="IS66_ISRel24_TnpA"/>
    <property type="match status" value="1"/>
</dbReference>
<dbReference type="GO" id="GO:0006313">
    <property type="term" value="P:DNA transposition"/>
    <property type="evidence" value="ECO:0007669"/>
    <property type="project" value="InterPro"/>
</dbReference>
<gene>
    <name evidence="8" type="ORF">TSA66_00005</name>
    <name evidence="1" type="ORF">TSA66_05435</name>
    <name evidence="2" type="ORF">TSA66_05870</name>
    <name evidence="3" type="ORF">TSA66_06990</name>
    <name evidence="4" type="ORF">TSA66_11560</name>
    <name evidence="5" type="ORF">TSA66_13105</name>
    <name evidence="6" type="ORF">TSA66_13870</name>
    <name evidence="7" type="ORF">TSA66_16205</name>
</gene>
<dbReference type="GO" id="GO:0004803">
    <property type="term" value="F:transposase activity"/>
    <property type="evidence" value="ECO:0007669"/>
    <property type="project" value="InterPro"/>
</dbReference>
<comment type="caution">
    <text evidence="5">The sequence shown here is derived from an EMBL/GenBank/DDBJ whole genome shotgun (WGS) entry which is preliminary data.</text>
</comment>
<reference evidence="5 9" key="1">
    <citation type="submission" date="2014-12" db="EMBL/GenBank/DDBJ databases">
        <title>Denitrispirillum autotrophicum gen. nov., sp. nov., Denitrifying, Facultatively Autotrophic Bacteria Isolated from Rice Paddy Soil.</title>
        <authorList>
            <person name="Ishii S."/>
            <person name="Ashida N."/>
            <person name="Ohno H."/>
            <person name="Otsuka S."/>
            <person name="Yokota A."/>
            <person name="Senoo K."/>
        </authorList>
    </citation>
    <scope>NUCLEOTIDE SEQUENCE [LARGE SCALE GENOMIC DNA]</scope>
    <source>
        <strain evidence="5 9">TSA66</strain>
    </source>
</reference>
<evidence type="ECO:0000313" key="4">
    <source>
        <dbReference type="EMBL" id="KIF81316.1"/>
    </source>
</evidence>
<dbReference type="RefSeq" id="WP_040038455.1">
    <property type="nucleotide sequence ID" value="NZ_JWJG01000001.1"/>
</dbReference>
<evidence type="ECO:0000313" key="1">
    <source>
        <dbReference type="EMBL" id="KIF80387.1"/>
    </source>
</evidence>
<dbReference type="GO" id="GO:0043565">
    <property type="term" value="F:sequence-specific DNA binding"/>
    <property type="evidence" value="ECO:0007669"/>
    <property type="project" value="InterPro"/>
</dbReference>
<dbReference type="EMBL" id="JWJG01000028">
    <property type="protein sequence ID" value="KIF80610.1"/>
    <property type="molecule type" value="Genomic_DNA"/>
</dbReference>
<evidence type="ECO:0000313" key="7">
    <source>
        <dbReference type="EMBL" id="KIF81993.1"/>
    </source>
</evidence>
<dbReference type="Pfam" id="PF01527">
    <property type="entry name" value="HTH_Tnp_1"/>
    <property type="match status" value="1"/>
</dbReference>
<dbReference type="InterPro" id="IPR010921">
    <property type="entry name" value="Trp_repressor/repl_initiator"/>
</dbReference>
<dbReference type="EMBL" id="JWJG01000028">
    <property type="protein sequence ID" value="KIF81993.1"/>
    <property type="molecule type" value="Genomic_DNA"/>
</dbReference>
<dbReference type="EMBL" id="JWJG01000028">
    <property type="protein sequence ID" value="KIF81530.1"/>
    <property type="molecule type" value="Genomic_DNA"/>
</dbReference>
<name>A0A0C2BJY2_9BURK</name>
<dbReference type="STRING" id="709839.TSA66_00005"/>
<evidence type="ECO:0000313" key="9">
    <source>
        <dbReference type="Proteomes" id="UP000031572"/>
    </source>
</evidence>
<protein>
    <recommendedName>
        <fullName evidence="10">Transposase</fullName>
    </recommendedName>
</protein>
<keyword evidence="9" id="KW-1185">Reference proteome</keyword>
<evidence type="ECO:0008006" key="10">
    <source>
        <dbReference type="Google" id="ProtNLM"/>
    </source>
</evidence>